<evidence type="ECO:0008006" key="4">
    <source>
        <dbReference type="Google" id="ProtNLM"/>
    </source>
</evidence>
<keyword evidence="1" id="KW-0732">Signal</keyword>
<evidence type="ECO:0000313" key="3">
    <source>
        <dbReference type="Proteomes" id="UP000431264"/>
    </source>
</evidence>
<feature type="chain" id="PRO_5026209156" description="C1q domain-containing protein" evidence="1">
    <location>
        <begin position="20"/>
        <end position="232"/>
    </location>
</feature>
<dbReference type="OrthoDB" id="1345111at2"/>
<evidence type="ECO:0000256" key="1">
    <source>
        <dbReference type="SAM" id="SignalP"/>
    </source>
</evidence>
<accession>A0A6I4ILW6</accession>
<sequence>MNSKRILFLLLVCPLLTFSQVGIGTTNPTQQLDVNGNIRIRGLSNVTGATTPVSVTEDGTLVTGYNNATAPGIKFVGFLSHDLSLNLDYNFKDIILSNELLDLLNEYNTTTGRYSPTIDGYYKVSMDFDIGDYTNNSKDLDILIGLWDFTTNNWVLRRTFKHRDNNNSGMGGGRNESYGITNYLQLRQGHSYGFRIFTDYDSNVTRDAKLKASNSGSTGTSLSTNFSIEKVL</sequence>
<organism evidence="2 3">
    <name type="scientific">Flavobacterium profundi</name>
    <dbReference type="NCBI Taxonomy" id="1774945"/>
    <lineage>
        <taxon>Bacteria</taxon>
        <taxon>Pseudomonadati</taxon>
        <taxon>Bacteroidota</taxon>
        <taxon>Flavobacteriia</taxon>
        <taxon>Flavobacteriales</taxon>
        <taxon>Flavobacteriaceae</taxon>
        <taxon>Flavobacterium</taxon>
    </lineage>
</organism>
<dbReference type="Proteomes" id="UP000431264">
    <property type="component" value="Unassembled WGS sequence"/>
</dbReference>
<proteinExistence type="predicted"/>
<dbReference type="AlphaFoldDB" id="A0A6I4ILW6"/>
<feature type="signal peptide" evidence="1">
    <location>
        <begin position="1"/>
        <end position="19"/>
    </location>
</feature>
<reference evidence="3" key="1">
    <citation type="submission" date="2019-05" db="EMBL/GenBank/DDBJ databases">
        <title>Flavobacterium profundi sp. nov., isolated from a deep-sea seamount.</title>
        <authorList>
            <person name="Zhang D.-C."/>
        </authorList>
    </citation>
    <scope>NUCLEOTIDE SEQUENCE [LARGE SCALE GENOMIC DNA]</scope>
    <source>
        <strain evidence="3">TP390</strain>
    </source>
</reference>
<gene>
    <name evidence="2" type="ORF">GOQ30_10065</name>
</gene>
<evidence type="ECO:0000313" key="2">
    <source>
        <dbReference type="EMBL" id="MVO09502.1"/>
    </source>
</evidence>
<name>A0A6I4ILW6_9FLAO</name>
<protein>
    <recommendedName>
        <fullName evidence="4">C1q domain-containing protein</fullName>
    </recommendedName>
</protein>
<dbReference type="EMBL" id="WQLW01000006">
    <property type="protein sequence ID" value="MVO09502.1"/>
    <property type="molecule type" value="Genomic_DNA"/>
</dbReference>
<dbReference type="RefSeq" id="WP_140997877.1">
    <property type="nucleotide sequence ID" value="NZ_VDCZ01000006.1"/>
</dbReference>
<comment type="caution">
    <text evidence="2">The sequence shown here is derived from an EMBL/GenBank/DDBJ whole genome shotgun (WGS) entry which is preliminary data.</text>
</comment>
<keyword evidence="3" id="KW-1185">Reference proteome</keyword>